<reference evidence="1" key="4">
    <citation type="journal article" date="2022" name="PLoS Pathog.">
        <title>Chromosome-level genome of Schistosoma haematobium underpins genome-wide explorations of molecular variation.</title>
        <authorList>
            <person name="Stroehlein A.J."/>
            <person name="Korhonen P.K."/>
            <person name="Lee V.V."/>
            <person name="Ralph S.A."/>
            <person name="Mentink-Kane M."/>
            <person name="You H."/>
            <person name="McManus D.P."/>
            <person name="Tchuente L.T."/>
            <person name="Stothard J.R."/>
            <person name="Kaur P."/>
            <person name="Dudchenko O."/>
            <person name="Aiden E.L."/>
            <person name="Yang B."/>
            <person name="Yang H."/>
            <person name="Emery A.M."/>
            <person name="Webster B.L."/>
            <person name="Brindley P.J."/>
            <person name="Rollinson D."/>
            <person name="Chang B.C.H."/>
            <person name="Gasser R.B."/>
            <person name="Young N.D."/>
        </authorList>
    </citation>
    <scope>NUCLEOTIDE SEQUENCE</scope>
</reference>
<reference evidence="1" key="3">
    <citation type="submission" date="2021-06" db="EMBL/GenBank/DDBJ databases">
        <title>Chromosome-level genome assembly for S. haematobium.</title>
        <authorList>
            <person name="Stroehlein A.J."/>
        </authorList>
    </citation>
    <scope>NUCLEOTIDE SEQUENCE</scope>
</reference>
<reference evidence="1" key="2">
    <citation type="journal article" date="2019" name="Gigascience">
        <title>High-quality Schistosoma haematobium genome achieved by single-molecule and long-range sequencing.</title>
        <authorList>
            <person name="Stroehlein A.J."/>
            <person name="Korhonen P.K."/>
            <person name="Chong T.M."/>
            <person name="Lim Y.L."/>
            <person name="Chan K.G."/>
            <person name="Webster B."/>
            <person name="Rollinson D."/>
            <person name="Brindley P.J."/>
            <person name="Gasser R.B."/>
            <person name="Young N.D."/>
        </authorList>
    </citation>
    <scope>NUCLEOTIDE SEQUENCE</scope>
</reference>
<proteinExistence type="predicted"/>
<dbReference type="GeneID" id="75576363"/>
<evidence type="ECO:0000313" key="2">
    <source>
        <dbReference type="Proteomes" id="UP000471633"/>
    </source>
</evidence>
<dbReference type="AlphaFoldDB" id="A0A922LGA2"/>
<sequence>MEHERYSNFILPKNPRDFSFDETVKTLSQIFGEQSSLFNIRCQCLKITKEPDDWVKHAGIVNRECERSKLSSMIEDQFKCLVLVCSLRSPENADIRTIILSKLEQCPDMMLREVTTEGLVNLKHDTSMVENGTHFPYISAVQRKVSQGSSMHNYRNDSDKPSCPCWSFGGWHYKSYPCKEHCCSNCHRKGHIEISCRKRKHKRYSTKPCFKKYKFGALTKRVLVSHNHARNRRQRSLLQLLILP</sequence>
<organism evidence="1 2">
    <name type="scientific">Schistosoma haematobium</name>
    <name type="common">Blood fluke</name>
    <dbReference type="NCBI Taxonomy" id="6185"/>
    <lineage>
        <taxon>Eukaryota</taxon>
        <taxon>Metazoa</taxon>
        <taxon>Spiralia</taxon>
        <taxon>Lophotrochozoa</taxon>
        <taxon>Platyhelminthes</taxon>
        <taxon>Trematoda</taxon>
        <taxon>Digenea</taxon>
        <taxon>Strigeidida</taxon>
        <taxon>Schistosomatoidea</taxon>
        <taxon>Schistosomatidae</taxon>
        <taxon>Schistosoma</taxon>
    </lineage>
</organism>
<reference evidence="1" key="1">
    <citation type="journal article" date="2012" name="Nat. Genet.">
        <title>Whole-genome sequence of Schistosoma haematobium.</title>
        <authorList>
            <person name="Young N.D."/>
            <person name="Jex A.R."/>
            <person name="Li B."/>
            <person name="Liu S."/>
            <person name="Yang L."/>
            <person name="Xiong Z."/>
            <person name="Li Y."/>
            <person name="Cantacessi C."/>
            <person name="Hall R.S."/>
            <person name="Xu X."/>
            <person name="Chen F."/>
            <person name="Wu X."/>
            <person name="Zerlotini A."/>
            <person name="Oliveira G."/>
            <person name="Hofmann A."/>
            <person name="Zhang G."/>
            <person name="Fang X."/>
            <person name="Kang Y."/>
            <person name="Campbell B.E."/>
            <person name="Loukas A."/>
            <person name="Ranganathan S."/>
            <person name="Rollinson D."/>
            <person name="Rinaldi G."/>
            <person name="Brindley P.J."/>
            <person name="Yang H."/>
            <person name="Wang J."/>
            <person name="Wang J."/>
            <person name="Gasser R.B."/>
        </authorList>
    </citation>
    <scope>NUCLEOTIDE SEQUENCE</scope>
</reference>
<comment type="caution">
    <text evidence="1">The sequence shown here is derived from an EMBL/GenBank/DDBJ whole genome shotgun (WGS) entry which is preliminary data.</text>
</comment>
<keyword evidence="2" id="KW-1185">Reference proteome</keyword>
<dbReference type="Proteomes" id="UP000471633">
    <property type="component" value="Unassembled WGS sequence"/>
</dbReference>
<accession>A0A922LGA2</accession>
<gene>
    <name evidence="1" type="ORF">MS3_00000430</name>
</gene>
<evidence type="ECO:0000313" key="1">
    <source>
        <dbReference type="EMBL" id="KAH9583008.1"/>
    </source>
</evidence>
<dbReference type="KEGG" id="shx:MS3_00000430"/>
<dbReference type="EMBL" id="AMPZ03000005">
    <property type="protein sequence ID" value="KAH9583008.1"/>
    <property type="molecule type" value="Genomic_DNA"/>
</dbReference>
<dbReference type="RefSeq" id="XP_051066412.1">
    <property type="nucleotide sequence ID" value="XM_051208197.1"/>
</dbReference>
<dbReference type="CTD" id="75576363"/>
<name>A0A922LGA2_SCHHA</name>
<protein>
    <submittedName>
        <fullName evidence="1">Uncharacterized protein</fullName>
    </submittedName>
</protein>